<dbReference type="Proteomes" id="UP000675880">
    <property type="component" value="Unassembled WGS sequence"/>
</dbReference>
<name>A0ABM8QI84_9BACT</name>
<sequence length="91" mass="10383">MYWLRKDTVKSSVAVSVSIRTRNYWRVSMSTICPLTHFNGIWIFVDMVRFRTPDLEWGLSEQWPGSAGSNTYVRPSPSPECCTGYTPSSSL</sequence>
<organism evidence="2 3">
    <name type="scientific">Nitrospira defluvii</name>
    <dbReference type="NCBI Taxonomy" id="330214"/>
    <lineage>
        <taxon>Bacteria</taxon>
        <taxon>Pseudomonadati</taxon>
        <taxon>Nitrospirota</taxon>
        <taxon>Nitrospiria</taxon>
        <taxon>Nitrospirales</taxon>
        <taxon>Nitrospiraceae</taxon>
        <taxon>Nitrospira</taxon>
    </lineage>
</organism>
<evidence type="ECO:0000313" key="2">
    <source>
        <dbReference type="EMBL" id="CAE6697991.1"/>
    </source>
</evidence>
<gene>
    <name evidence="2" type="ORF">NSPZN2_10563</name>
</gene>
<proteinExistence type="predicted"/>
<evidence type="ECO:0000256" key="1">
    <source>
        <dbReference type="SAM" id="MobiDB-lite"/>
    </source>
</evidence>
<keyword evidence="3" id="KW-1185">Reference proteome</keyword>
<protein>
    <submittedName>
        <fullName evidence="2">Uncharacterized protein</fullName>
    </submittedName>
</protein>
<feature type="region of interest" description="Disordered" evidence="1">
    <location>
        <begin position="65"/>
        <end position="91"/>
    </location>
</feature>
<evidence type="ECO:0000313" key="3">
    <source>
        <dbReference type="Proteomes" id="UP000675880"/>
    </source>
</evidence>
<reference evidence="2 3" key="1">
    <citation type="submission" date="2021-02" db="EMBL/GenBank/DDBJ databases">
        <authorList>
            <person name="Han P."/>
        </authorList>
    </citation>
    <scope>NUCLEOTIDE SEQUENCE [LARGE SCALE GENOMIC DNA]</scope>
    <source>
        <strain evidence="2">Candidatus Nitrospira sp. ZN2</strain>
    </source>
</reference>
<comment type="caution">
    <text evidence="2">The sequence shown here is derived from an EMBL/GenBank/DDBJ whole genome shotgun (WGS) entry which is preliminary data.</text>
</comment>
<accession>A0ABM8QI84</accession>
<dbReference type="EMBL" id="CAJNBJ010000001">
    <property type="protein sequence ID" value="CAE6697991.1"/>
    <property type="molecule type" value="Genomic_DNA"/>
</dbReference>